<dbReference type="RefSeq" id="WP_068884143.1">
    <property type="nucleotide sequence ID" value="NZ_LNTU01000037.1"/>
</dbReference>
<proteinExistence type="predicted"/>
<gene>
    <name evidence="2" type="ORF">ATN84_17990</name>
</gene>
<protein>
    <submittedName>
        <fullName evidence="2">Uncharacterized protein</fullName>
    </submittedName>
</protein>
<dbReference type="Gene3D" id="2.60.120.430">
    <property type="entry name" value="Galactose-binding lectin"/>
    <property type="match status" value="2"/>
</dbReference>
<name>A0A135HRK6_9HYPH</name>
<feature type="region of interest" description="Disordered" evidence="1">
    <location>
        <begin position="37"/>
        <end position="66"/>
    </location>
</feature>
<dbReference type="AlphaFoldDB" id="A0A135HRK6"/>
<dbReference type="SUPFAM" id="SSF49785">
    <property type="entry name" value="Galactose-binding domain-like"/>
    <property type="match status" value="2"/>
</dbReference>
<organism evidence="2 3">
    <name type="scientific">Paramesorhizobium deserti</name>
    <dbReference type="NCBI Taxonomy" id="1494590"/>
    <lineage>
        <taxon>Bacteria</taxon>
        <taxon>Pseudomonadati</taxon>
        <taxon>Pseudomonadota</taxon>
        <taxon>Alphaproteobacteria</taxon>
        <taxon>Hyphomicrobiales</taxon>
        <taxon>Phyllobacteriaceae</taxon>
        <taxon>Paramesorhizobium</taxon>
    </lineage>
</organism>
<sequence length="252" mass="26159">MAEQQKSVLWTGTLEATAEQGVKTGLALNTRDPNITITVKGSAKNGPAAPEEGPEGDPNNKDPKALLPGTNIGAVLMQVGGGQAGGGPLTPIGKGLSDWKIRYDGDLAFFYNDVPGEYGNNSGSFDIAVLRQLKWTGTLPANAADGVKTGIVVNTRTDKISISVTGTTNFGGGYPDCGPEGVPNYTDPNALLLSANNGACLMKIGTGPYRLVGTGISDWPVAEDGEIVFFYNDGKNVFSDNTGSYAITLTVN</sequence>
<dbReference type="Pfam" id="PF07828">
    <property type="entry name" value="PA-IL"/>
    <property type="match status" value="2"/>
</dbReference>
<evidence type="ECO:0000313" key="2">
    <source>
        <dbReference type="EMBL" id="KXF75848.1"/>
    </source>
</evidence>
<dbReference type="OrthoDB" id="4312432at2"/>
<dbReference type="Proteomes" id="UP000070107">
    <property type="component" value="Unassembled WGS sequence"/>
</dbReference>
<evidence type="ECO:0000256" key="1">
    <source>
        <dbReference type="SAM" id="MobiDB-lite"/>
    </source>
</evidence>
<reference evidence="2 3" key="1">
    <citation type="submission" date="2015-11" db="EMBL/GenBank/DDBJ databases">
        <title>Draft genome sequence of Paramesorhizobium deserti A-3-E, a strain highly resistant to diverse beta-lactam antibiotics.</title>
        <authorList>
            <person name="Lv R."/>
            <person name="Yang X."/>
            <person name="Fang N."/>
            <person name="Guo J."/>
            <person name="Luo X."/>
            <person name="Peng F."/>
            <person name="Yang R."/>
            <person name="Cui Y."/>
            <person name="Fang C."/>
            <person name="Song Y."/>
        </authorList>
    </citation>
    <scope>NUCLEOTIDE SEQUENCE [LARGE SCALE GENOMIC DNA]</scope>
    <source>
        <strain evidence="2 3">A-3-E</strain>
    </source>
</reference>
<keyword evidence="3" id="KW-1185">Reference proteome</keyword>
<comment type="caution">
    <text evidence="2">The sequence shown here is derived from an EMBL/GenBank/DDBJ whole genome shotgun (WGS) entry which is preliminary data.</text>
</comment>
<evidence type="ECO:0000313" key="3">
    <source>
        <dbReference type="Proteomes" id="UP000070107"/>
    </source>
</evidence>
<dbReference type="InterPro" id="IPR012905">
    <property type="entry name" value="PA-IL"/>
</dbReference>
<dbReference type="InterPro" id="IPR008979">
    <property type="entry name" value="Galactose-bd-like_sf"/>
</dbReference>
<accession>A0A135HRK6</accession>
<dbReference type="EMBL" id="LNTU01000037">
    <property type="protein sequence ID" value="KXF75848.1"/>
    <property type="molecule type" value="Genomic_DNA"/>
</dbReference>